<name>A0A1Y1Y9P3_9FUNG</name>
<proteinExistence type="predicted"/>
<feature type="region of interest" description="Disordered" evidence="1">
    <location>
        <begin position="1"/>
        <end position="23"/>
    </location>
</feature>
<evidence type="ECO:0000256" key="1">
    <source>
        <dbReference type="SAM" id="MobiDB-lite"/>
    </source>
</evidence>
<dbReference type="InParanoid" id="A0A1Y1Y9P3"/>
<feature type="compositionally biased region" description="Pro residues" evidence="1">
    <location>
        <begin position="1"/>
        <end position="12"/>
    </location>
</feature>
<keyword evidence="3" id="KW-1185">Reference proteome</keyword>
<dbReference type="AlphaFoldDB" id="A0A1Y1Y9P3"/>
<organism evidence="2 3">
    <name type="scientific">Basidiobolus meristosporus CBS 931.73</name>
    <dbReference type="NCBI Taxonomy" id="1314790"/>
    <lineage>
        <taxon>Eukaryota</taxon>
        <taxon>Fungi</taxon>
        <taxon>Fungi incertae sedis</taxon>
        <taxon>Zoopagomycota</taxon>
        <taxon>Entomophthoromycotina</taxon>
        <taxon>Basidiobolomycetes</taxon>
        <taxon>Basidiobolales</taxon>
        <taxon>Basidiobolaceae</taxon>
        <taxon>Basidiobolus</taxon>
    </lineage>
</organism>
<accession>A0A1Y1Y9P3</accession>
<comment type="caution">
    <text evidence="2">The sequence shown here is derived from an EMBL/GenBank/DDBJ whole genome shotgun (WGS) entry which is preliminary data.</text>
</comment>
<evidence type="ECO:0000313" key="3">
    <source>
        <dbReference type="Proteomes" id="UP000193498"/>
    </source>
</evidence>
<evidence type="ECO:0000313" key="2">
    <source>
        <dbReference type="EMBL" id="ORX94615.1"/>
    </source>
</evidence>
<dbReference type="EMBL" id="MCFE01000200">
    <property type="protein sequence ID" value="ORX94615.1"/>
    <property type="molecule type" value="Genomic_DNA"/>
</dbReference>
<dbReference type="Proteomes" id="UP000193498">
    <property type="component" value="Unassembled WGS sequence"/>
</dbReference>
<sequence length="108" mass="11956">MFCSPSPVPSPAPNRALRGKPSLTSLTSHLRKLARKVTFRNLRVGRRAQESESDGGVNPMHSALMQLKSVQDFDDMIENGFLVDVETGFREPTVRFSITPILARDSSV</sequence>
<protein>
    <submittedName>
        <fullName evidence="2">Uncharacterized protein</fullName>
    </submittedName>
</protein>
<reference evidence="2 3" key="1">
    <citation type="submission" date="2016-07" db="EMBL/GenBank/DDBJ databases">
        <title>Pervasive Adenine N6-methylation of Active Genes in Fungi.</title>
        <authorList>
            <consortium name="DOE Joint Genome Institute"/>
            <person name="Mondo S.J."/>
            <person name="Dannebaum R.O."/>
            <person name="Kuo R.C."/>
            <person name="Labutti K."/>
            <person name="Haridas S."/>
            <person name="Kuo A."/>
            <person name="Salamov A."/>
            <person name="Ahrendt S.R."/>
            <person name="Lipzen A."/>
            <person name="Sullivan W."/>
            <person name="Andreopoulos W.B."/>
            <person name="Clum A."/>
            <person name="Lindquist E."/>
            <person name="Daum C."/>
            <person name="Ramamoorthy G.K."/>
            <person name="Gryganskyi A."/>
            <person name="Culley D."/>
            <person name="Magnuson J.K."/>
            <person name="James T.Y."/>
            <person name="O'Malley M.A."/>
            <person name="Stajich J.E."/>
            <person name="Spatafora J.W."/>
            <person name="Visel A."/>
            <person name="Grigoriev I.V."/>
        </authorList>
    </citation>
    <scope>NUCLEOTIDE SEQUENCE [LARGE SCALE GENOMIC DNA]</scope>
    <source>
        <strain evidence="2 3">CBS 931.73</strain>
    </source>
</reference>
<gene>
    <name evidence="2" type="ORF">K493DRAFT_315402</name>
</gene>